<keyword evidence="6" id="KW-1133">Transmembrane helix</keyword>
<dbReference type="GeneID" id="112295259"/>
<keyword evidence="6" id="KW-0472">Membrane</keyword>
<dbReference type="GO" id="GO:0005737">
    <property type="term" value="C:cytoplasm"/>
    <property type="evidence" value="ECO:0000318"/>
    <property type="project" value="GO_Central"/>
</dbReference>
<dbReference type="KEGG" id="ppp:112295259"/>
<dbReference type="InterPro" id="IPR014025">
    <property type="entry name" value="Glutaredoxin_subgr"/>
</dbReference>
<feature type="transmembrane region" description="Helical" evidence="6">
    <location>
        <begin position="36"/>
        <end position="53"/>
    </location>
</feature>
<dbReference type="EnsemblPlants" id="Pp3c18_5670V3.3">
    <property type="protein sequence ID" value="Pp3c18_5670V3.3"/>
    <property type="gene ID" value="Pp3c18_5670"/>
</dbReference>
<evidence type="ECO:0000256" key="2">
    <source>
        <dbReference type="ARBA" id="ARBA00022448"/>
    </source>
</evidence>
<dbReference type="STRING" id="3218.A0A2K1J015"/>
<dbReference type="RefSeq" id="XP_024402333.1">
    <property type="nucleotide sequence ID" value="XM_024546565.2"/>
</dbReference>
<dbReference type="EnsemblPlants" id="Pp3c18_5670V3.1">
    <property type="protein sequence ID" value="Pp3c18_5670V3.1"/>
    <property type="gene ID" value="Pp3c18_5670"/>
</dbReference>
<name>A0A2K1J015_PHYPA</name>
<dbReference type="FunCoup" id="A0A2K1J015">
    <property type="interactions" value="2697"/>
</dbReference>
<feature type="transmembrane region" description="Helical" evidence="6">
    <location>
        <begin position="12"/>
        <end position="29"/>
    </location>
</feature>
<reference evidence="8 10" key="2">
    <citation type="journal article" date="2018" name="Plant J.">
        <title>The Physcomitrella patens chromosome-scale assembly reveals moss genome structure and evolution.</title>
        <authorList>
            <person name="Lang D."/>
            <person name="Ullrich K.K."/>
            <person name="Murat F."/>
            <person name="Fuchs J."/>
            <person name="Jenkins J."/>
            <person name="Haas F.B."/>
            <person name="Piednoel M."/>
            <person name="Gundlach H."/>
            <person name="Van Bel M."/>
            <person name="Meyberg R."/>
            <person name="Vives C."/>
            <person name="Morata J."/>
            <person name="Symeonidi A."/>
            <person name="Hiss M."/>
            <person name="Muchero W."/>
            <person name="Kamisugi Y."/>
            <person name="Saleh O."/>
            <person name="Blanc G."/>
            <person name="Decker E.L."/>
            <person name="van Gessel N."/>
            <person name="Grimwood J."/>
            <person name="Hayes R.D."/>
            <person name="Graham S.W."/>
            <person name="Gunter L.E."/>
            <person name="McDaniel S.F."/>
            <person name="Hoernstein S.N.W."/>
            <person name="Larsson A."/>
            <person name="Li F.W."/>
            <person name="Perroud P.F."/>
            <person name="Phillips J."/>
            <person name="Ranjan P."/>
            <person name="Rokshar D.S."/>
            <person name="Rothfels C.J."/>
            <person name="Schneider L."/>
            <person name="Shu S."/>
            <person name="Stevenson D.W."/>
            <person name="Thummler F."/>
            <person name="Tillich M."/>
            <person name="Villarreal Aguilar J.C."/>
            <person name="Widiez T."/>
            <person name="Wong G.K."/>
            <person name="Wymore A."/>
            <person name="Zhang Y."/>
            <person name="Zimmer A.D."/>
            <person name="Quatrano R.S."/>
            <person name="Mayer K.F.X."/>
            <person name="Goodstein D."/>
            <person name="Casacuberta J.M."/>
            <person name="Vandepoele K."/>
            <person name="Reski R."/>
            <person name="Cuming A.C."/>
            <person name="Tuskan G.A."/>
            <person name="Maumus F."/>
            <person name="Salse J."/>
            <person name="Schmutz J."/>
            <person name="Rensing S.A."/>
        </authorList>
    </citation>
    <scope>NUCLEOTIDE SEQUENCE [LARGE SCALE GENOMIC DNA]</scope>
    <source>
        <strain evidence="9 10">cv. Gransden 2004</strain>
    </source>
</reference>
<organism evidence="8">
    <name type="scientific">Physcomitrium patens</name>
    <name type="common">Spreading-leaved earth moss</name>
    <name type="synonym">Physcomitrella patens</name>
    <dbReference type="NCBI Taxonomy" id="3218"/>
    <lineage>
        <taxon>Eukaryota</taxon>
        <taxon>Viridiplantae</taxon>
        <taxon>Streptophyta</taxon>
        <taxon>Embryophyta</taxon>
        <taxon>Bryophyta</taxon>
        <taxon>Bryophytina</taxon>
        <taxon>Bryopsida</taxon>
        <taxon>Funariidae</taxon>
        <taxon>Funariales</taxon>
        <taxon>Funariaceae</taxon>
        <taxon>Physcomitrium</taxon>
    </lineage>
</organism>
<dbReference type="Gramene" id="Pp3c18_5670V3.3">
    <property type="protein sequence ID" value="Pp3c18_5670V3.3"/>
    <property type="gene ID" value="Pp3c18_5670"/>
</dbReference>
<evidence type="ECO:0000259" key="7">
    <source>
        <dbReference type="Pfam" id="PF00462"/>
    </source>
</evidence>
<dbReference type="GO" id="GO:0015038">
    <property type="term" value="F:glutathione disulfide oxidoreductase activity"/>
    <property type="evidence" value="ECO:0000318"/>
    <property type="project" value="GO_Central"/>
</dbReference>
<keyword evidence="10" id="KW-1185">Reference proteome</keyword>
<dbReference type="InterPro" id="IPR011899">
    <property type="entry name" value="Glutaredoxin_euk/vir"/>
</dbReference>
<evidence type="ECO:0000256" key="1">
    <source>
        <dbReference type="ARBA" id="ARBA00007190"/>
    </source>
</evidence>
<feature type="domain" description="Glutaredoxin" evidence="7">
    <location>
        <begin position="76"/>
        <end position="136"/>
    </location>
</feature>
<dbReference type="Pfam" id="PF00462">
    <property type="entry name" value="Glutaredoxin"/>
    <property type="match status" value="1"/>
</dbReference>
<dbReference type="PANTHER" id="PTHR45694">
    <property type="entry name" value="GLUTAREDOXIN 2"/>
    <property type="match status" value="1"/>
</dbReference>
<dbReference type="PaxDb" id="3218-PP1S185_2V6.1"/>
<evidence type="ECO:0000313" key="9">
    <source>
        <dbReference type="EnsemblPlants" id="Pp3c18_5670V3.1"/>
    </source>
</evidence>
<evidence type="ECO:0000256" key="5">
    <source>
        <dbReference type="ARBA" id="ARBA00023284"/>
    </source>
</evidence>
<reference evidence="8 10" key="1">
    <citation type="journal article" date="2008" name="Science">
        <title>The Physcomitrella genome reveals evolutionary insights into the conquest of land by plants.</title>
        <authorList>
            <person name="Rensing S."/>
            <person name="Lang D."/>
            <person name="Zimmer A."/>
            <person name="Terry A."/>
            <person name="Salamov A."/>
            <person name="Shapiro H."/>
            <person name="Nishiyama T."/>
            <person name="Perroud P.-F."/>
            <person name="Lindquist E."/>
            <person name="Kamisugi Y."/>
            <person name="Tanahashi T."/>
            <person name="Sakakibara K."/>
            <person name="Fujita T."/>
            <person name="Oishi K."/>
            <person name="Shin-I T."/>
            <person name="Kuroki Y."/>
            <person name="Toyoda A."/>
            <person name="Suzuki Y."/>
            <person name="Hashimoto A."/>
            <person name="Yamaguchi K."/>
            <person name="Sugano A."/>
            <person name="Kohara Y."/>
            <person name="Fujiyama A."/>
            <person name="Anterola A."/>
            <person name="Aoki S."/>
            <person name="Ashton N."/>
            <person name="Barbazuk W.B."/>
            <person name="Barker E."/>
            <person name="Bennetzen J."/>
            <person name="Bezanilla M."/>
            <person name="Blankenship R."/>
            <person name="Cho S.H."/>
            <person name="Dutcher S."/>
            <person name="Estelle M."/>
            <person name="Fawcett J.A."/>
            <person name="Gundlach H."/>
            <person name="Hanada K."/>
            <person name="Heyl A."/>
            <person name="Hicks K.A."/>
            <person name="Hugh J."/>
            <person name="Lohr M."/>
            <person name="Mayer K."/>
            <person name="Melkozernov A."/>
            <person name="Murata T."/>
            <person name="Nelson D."/>
            <person name="Pils B."/>
            <person name="Prigge M."/>
            <person name="Reiss B."/>
            <person name="Renner T."/>
            <person name="Rombauts S."/>
            <person name="Rushton P."/>
            <person name="Sanderfoot A."/>
            <person name="Schween G."/>
            <person name="Shiu S.-H."/>
            <person name="Stueber K."/>
            <person name="Theodoulou F.L."/>
            <person name="Tu H."/>
            <person name="Van de Peer Y."/>
            <person name="Verrier P.J."/>
            <person name="Waters E."/>
            <person name="Wood A."/>
            <person name="Yang L."/>
            <person name="Cove D."/>
            <person name="Cuming A."/>
            <person name="Hasebe M."/>
            <person name="Lucas S."/>
            <person name="Mishler D.B."/>
            <person name="Reski R."/>
            <person name="Grigoriev I."/>
            <person name="Quatrano R.S."/>
            <person name="Boore J.L."/>
        </authorList>
    </citation>
    <scope>NUCLEOTIDE SEQUENCE [LARGE SCALE GENOMIC DNA]</scope>
    <source>
        <strain evidence="9 10">cv. Gransden 2004</strain>
    </source>
</reference>
<accession>A0A2K1J015</accession>
<dbReference type="PROSITE" id="PS00195">
    <property type="entry name" value="GLUTAREDOXIN_1"/>
    <property type="match status" value="1"/>
</dbReference>
<keyword evidence="2" id="KW-0813">Transport</keyword>
<dbReference type="InterPro" id="IPR036249">
    <property type="entry name" value="Thioredoxin-like_sf"/>
</dbReference>
<dbReference type="GO" id="GO:0034599">
    <property type="term" value="P:cellular response to oxidative stress"/>
    <property type="evidence" value="ECO:0000318"/>
    <property type="project" value="GO_Central"/>
</dbReference>
<evidence type="ECO:0000256" key="4">
    <source>
        <dbReference type="ARBA" id="ARBA00023157"/>
    </source>
</evidence>
<proteinExistence type="inferred from homology"/>
<dbReference type="PANTHER" id="PTHR45694:SF5">
    <property type="entry name" value="GLUTAREDOXIN 2"/>
    <property type="match status" value="1"/>
</dbReference>
<dbReference type="Gene3D" id="3.40.30.10">
    <property type="entry name" value="Glutaredoxin"/>
    <property type="match status" value="1"/>
</dbReference>
<sequence>MRVITLDPVSFVLHSIAQLAGILLSILVSKMASRTGAVWVSFAVAGMILMQLGSPVEARTDSLAFVKKTLAEHPLVIFSKSYCPYCKRAKSVFESMSVKPFVLELDEREDGDDIQQALGKFVGRRTVPQVFINGVHLGGSDDTVAAQQSGRLKKLLAGSASAVNAENLKSEL</sequence>
<evidence type="ECO:0000256" key="3">
    <source>
        <dbReference type="ARBA" id="ARBA00022982"/>
    </source>
</evidence>
<reference evidence="9" key="3">
    <citation type="submission" date="2020-12" db="UniProtKB">
        <authorList>
            <consortium name="EnsemblPlants"/>
        </authorList>
    </citation>
    <scope>IDENTIFICATION</scope>
</reference>
<dbReference type="FunFam" id="3.40.30.10:FF:000026">
    <property type="entry name" value="Glutaredoxin 2"/>
    <property type="match status" value="1"/>
</dbReference>
<dbReference type="Gramene" id="Pp3c18_5670V3.1">
    <property type="protein sequence ID" value="Pp3c18_5670V3.1"/>
    <property type="gene ID" value="Pp3c18_5670"/>
</dbReference>
<dbReference type="PROSITE" id="PS51354">
    <property type="entry name" value="GLUTAREDOXIN_2"/>
    <property type="match status" value="1"/>
</dbReference>
<dbReference type="Proteomes" id="UP000006727">
    <property type="component" value="Chromosome 18"/>
</dbReference>
<evidence type="ECO:0000256" key="6">
    <source>
        <dbReference type="SAM" id="Phobius"/>
    </source>
</evidence>
<comment type="similarity">
    <text evidence="1">Belongs to the glutaredoxin family. CPYC subfamily.</text>
</comment>
<dbReference type="InterPro" id="IPR011767">
    <property type="entry name" value="GLR_AS"/>
</dbReference>
<dbReference type="CDD" id="cd03419">
    <property type="entry name" value="GRX_GRXh_1_2_like"/>
    <property type="match status" value="1"/>
</dbReference>
<evidence type="ECO:0000313" key="10">
    <source>
        <dbReference type="Proteomes" id="UP000006727"/>
    </source>
</evidence>
<protein>
    <recommendedName>
        <fullName evidence="7">Glutaredoxin domain-containing protein</fullName>
    </recommendedName>
</protein>
<dbReference type="OrthoDB" id="418495at2759"/>
<dbReference type="InterPro" id="IPR002109">
    <property type="entry name" value="Glutaredoxin"/>
</dbReference>
<keyword evidence="3" id="KW-0249">Electron transport</keyword>
<dbReference type="AlphaFoldDB" id="A0A2K1J015"/>
<keyword evidence="4" id="KW-1015">Disulfide bond</keyword>
<dbReference type="EMBL" id="ABEU02000018">
    <property type="protein sequence ID" value="PNR34874.1"/>
    <property type="molecule type" value="Genomic_DNA"/>
</dbReference>
<evidence type="ECO:0000313" key="8">
    <source>
        <dbReference type="EMBL" id="PNR34874.1"/>
    </source>
</evidence>
<dbReference type="SUPFAM" id="SSF52833">
    <property type="entry name" value="Thioredoxin-like"/>
    <property type="match status" value="1"/>
</dbReference>
<dbReference type="PRINTS" id="PR00160">
    <property type="entry name" value="GLUTAREDOXIN"/>
</dbReference>
<keyword evidence="6" id="KW-0812">Transmembrane</keyword>
<keyword evidence="5" id="KW-0676">Redox-active center</keyword>
<dbReference type="NCBIfam" id="TIGR02180">
    <property type="entry name" value="GRX_euk"/>
    <property type="match status" value="1"/>
</dbReference>
<gene>
    <name evidence="9" type="primary">LOC112295259</name>
    <name evidence="8" type="ORF">PHYPA_022772</name>
</gene>